<feature type="transmembrane region" description="Helical" evidence="1">
    <location>
        <begin position="271"/>
        <end position="293"/>
    </location>
</feature>
<reference evidence="2 3" key="1">
    <citation type="submission" date="2015-12" db="EMBL/GenBank/DDBJ databases">
        <title>The genome of Folsomia candida.</title>
        <authorList>
            <person name="Faddeeva A."/>
            <person name="Derks M.F."/>
            <person name="Anvar Y."/>
            <person name="Smit S."/>
            <person name="Van Straalen N."/>
            <person name="Roelofs D."/>
        </authorList>
    </citation>
    <scope>NUCLEOTIDE SEQUENCE [LARGE SCALE GENOMIC DNA]</scope>
    <source>
        <strain evidence="2 3">VU population</strain>
        <tissue evidence="2">Whole body</tissue>
    </source>
</reference>
<name>A0A226DM86_FOLCA</name>
<keyword evidence="1" id="KW-0472">Membrane</keyword>
<sequence>MVFQSGVELIILNLGLLDLYGFNPFFYDIEKNKFVSRNQSKLKVVLATCIIITLALNGIYTIIFSPVGVLSSSRKAFIGTFVLGWSTGFVAALCLLVDPGKYVDLMNMMMEFEQGYLDIIAAPATQIVIILYESRIPTFLGSVSVNMESSWCHWLMYAISLALQGFMATGIPVAFSIMVGPVCSGTLLSVAGYLSCFTKSKILQQFKYTDNLTTSVNLFSQLCVLIGQINVCFRQIVLPAILMYTICVNILGAYVTLTLNGELFANVGNLLLPLLTLETFFVIMGLGTTAGFINKTSIEIITKLRVSMHDVAEQSGEDTRYMRRMITACRPMKSSGATMSIF</sequence>
<keyword evidence="1" id="KW-1133">Transmembrane helix</keyword>
<proteinExistence type="predicted"/>
<feature type="transmembrane region" description="Helical" evidence="1">
    <location>
        <begin position="116"/>
        <end position="134"/>
    </location>
</feature>
<gene>
    <name evidence="2" type="ORF">Fcan01_18921</name>
</gene>
<feature type="transmembrane region" description="Helical" evidence="1">
    <location>
        <begin position="236"/>
        <end position="259"/>
    </location>
</feature>
<organism evidence="2 3">
    <name type="scientific">Folsomia candida</name>
    <name type="common">Springtail</name>
    <dbReference type="NCBI Taxonomy" id="158441"/>
    <lineage>
        <taxon>Eukaryota</taxon>
        <taxon>Metazoa</taxon>
        <taxon>Ecdysozoa</taxon>
        <taxon>Arthropoda</taxon>
        <taxon>Hexapoda</taxon>
        <taxon>Collembola</taxon>
        <taxon>Entomobryomorpha</taxon>
        <taxon>Isotomoidea</taxon>
        <taxon>Isotomidae</taxon>
        <taxon>Proisotominae</taxon>
        <taxon>Folsomia</taxon>
    </lineage>
</organism>
<protein>
    <submittedName>
        <fullName evidence="2">Uncharacterized protein</fullName>
    </submittedName>
</protein>
<dbReference type="Proteomes" id="UP000198287">
    <property type="component" value="Unassembled WGS sequence"/>
</dbReference>
<evidence type="ECO:0000313" key="2">
    <source>
        <dbReference type="EMBL" id="OXA46240.1"/>
    </source>
</evidence>
<dbReference type="AlphaFoldDB" id="A0A226DM86"/>
<feature type="transmembrane region" description="Helical" evidence="1">
    <location>
        <begin position="76"/>
        <end position="96"/>
    </location>
</feature>
<feature type="transmembrane region" description="Helical" evidence="1">
    <location>
        <begin position="6"/>
        <end position="23"/>
    </location>
</feature>
<evidence type="ECO:0000256" key="1">
    <source>
        <dbReference type="SAM" id="Phobius"/>
    </source>
</evidence>
<accession>A0A226DM86</accession>
<feature type="transmembrane region" description="Helical" evidence="1">
    <location>
        <begin position="44"/>
        <end position="64"/>
    </location>
</feature>
<feature type="transmembrane region" description="Helical" evidence="1">
    <location>
        <begin position="154"/>
        <end position="179"/>
    </location>
</feature>
<dbReference type="EMBL" id="LNIX01000016">
    <property type="protein sequence ID" value="OXA46240.1"/>
    <property type="molecule type" value="Genomic_DNA"/>
</dbReference>
<keyword evidence="3" id="KW-1185">Reference proteome</keyword>
<evidence type="ECO:0000313" key="3">
    <source>
        <dbReference type="Proteomes" id="UP000198287"/>
    </source>
</evidence>
<comment type="caution">
    <text evidence="2">The sequence shown here is derived from an EMBL/GenBank/DDBJ whole genome shotgun (WGS) entry which is preliminary data.</text>
</comment>
<keyword evidence="1" id="KW-0812">Transmembrane</keyword>